<organism evidence="1 2">
    <name type="scientific">Dyadobacter subterraneus</name>
    <dbReference type="NCBI Taxonomy" id="2773304"/>
    <lineage>
        <taxon>Bacteria</taxon>
        <taxon>Pseudomonadati</taxon>
        <taxon>Bacteroidota</taxon>
        <taxon>Cytophagia</taxon>
        <taxon>Cytophagales</taxon>
        <taxon>Spirosomataceae</taxon>
        <taxon>Dyadobacter</taxon>
    </lineage>
</organism>
<comment type="caution">
    <text evidence="1">The sequence shown here is derived from an EMBL/GenBank/DDBJ whole genome shotgun (WGS) entry which is preliminary data.</text>
</comment>
<gene>
    <name evidence="1" type="ORF">IEE83_18955</name>
</gene>
<evidence type="ECO:0000313" key="2">
    <source>
        <dbReference type="Proteomes" id="UP000634134"/>
    </source>
</evidence>
<dbReference type="Proteomes" id="UP000634134">
    <property type="component" value="Unassembled WGS sequence"/>
</dbReference>
<sequence>MKGSEKIAIRKSNLTRRFNYQIIRQGKKRHFNAAARKSATANTVGESTEIL</sequence>
<proteinExistence type="predicted"/>
<protein>
    <submittedName>
        <fullName evidence="1">Uncharacterized protein</fullName>
    </submittedName>
</protein>
<evidence type="ECO:0000313" key="1">
    <source>
        <dbReference type="EMBL" id="MBE9463968.1"/>
    </source>
</evidence>
<keyword evidence="2" id="KW-1185">Reference proteome</keyword>
<accession>A0ABR9WEZ7</accession>
<dbReference type="EMBL" id="JACYGY010000001">
    <property type="protein sequence ID" value="MBE9463968.1"/>
    <property type="molecule type" value="Genomic_DNA"/>
</dbReference>
<reference evidence="2" key="1">
    <citation type="submission" date="2023-07" db="EMBL/GenBank/DDBJ databases">
        <title>Dyadobacter sp. nov 'subterranea' isolated from contaminted grondwater.</title>
        <authorList>
            <person name="Szabo I."/>
            <person name="Al-Omari J."/>
            <person name="Szerdahelyi S.G."/>
            <person name="Rado J."/>
        </authorList>
    </citation>
    <scope>NUCLEOTIDE SEQUENCE [LARGE SCALE GENOMIC DNA]</scope>
    <source>
        <strain evidence="2">UP-52</strain>
    </source>
</reference>
<name>A0ABR9WEZ7_9BACT</name>